<protein>
    <recommendedName>
        <fullName evidence="11">AI-2E family transporter</fullName>
    </recommendedName>
</protein>
<feature type="transmembrane region" description="Helical" evidence="8">
    <location>
        <begin position="296"/>
        <end position="317"/>
    </location>
</feature>
<keyword evidence="7 8" id="KW-0472">Membrane</keyword>
<feature type="transmembrane region" description="Helical" evidence="8">
    <location>
        <begin position="21"/>
        <end position="46"/>
    </location>
</feature>
<keyword evidence="10" id="KW-1185">Reference proteome</keyword>
<keyword evidence="5 8" id="KW-0812">Transmembrane</keyword>
<dbReference type="PANTHER" id="PTHR21716:SF53">
    <property type="entry name" value="PERMEASE PERM-RELATED"/>
    <property type="match status" value="1"/>
</dbReference>
<dbReference type="Pfam" id="PF01594">
    <property type="entry name" value="AI-2E_transport"/>
    <property type="match status" value="1"/>
</dbReference>
<comment type="subcellular location">
    <subcellularLocation>
        <location evidence="1">Cell membrane</location>
        <topology evidence="1">Multi-pass membrane protein</topology>
    </subcellularLocation>
</comment>
<gene>
    <name evidence="9" type="ordered locus">Tter_1352</name>
</gene>
<dbReference type="Proteomes" id="UP000000323">
    <property type="component" value="Chromosome 1"/>
</dbReference>
<evidence type="ECO:0000256" key="5">
    <source>
        <dbReference type="ARBA" id="ARBA00022692"/>
    </source>
</evidence>
<evidence type="ECO:0000313" key="10">
    <source>
        <dbReference type="Proteomes" id="UP000000323"/>
    </source>
</evidence>
<evidence type="ECO:0000256" key="1">
    <source>
        <dbReference type="ARBA" id="ARBA00004651"/>
    </source>
</evidence>
<evidence type="ECO:0008006" key="11">
    <source>
        <dbReference type="Google" id="ProtNLM"/>
    </source>
</evidence>
<comment type="similarity">
    <text evidence="2">Belongs to the autoinducer-2 exporter (AI-2E) (TC 2.A.86) family.</text>
</comment>
<evidence type="ECO:0000256" key="4">
    <source>
        <dbReference type="ARBA" id="ARBA00022475"/>
    </source>
</evidence>
<feature type="transmembrane region" description="Helical" evidence="8">
    <location>
        <begin position="153"/>
        <end position="174"/>
    </location>
</feature>
<dbReference type="GO" id="GO:0055085">
    <property type="term" value="P:transmembrane transport"/>
    <property type="evidence" value="ECO:0007669"/>
    <property type="project" value="TreeGrafter"/>
</dbReference>
<sequence>MREIRFTKRAKEITIWISIAVILYFLHSTAHLLTPFIWAIVATYIFHPLVSFLSRESGVPRAIWIILLYIAAFSAVAWSLINVVPIIRDQSLALANQVPYILNQIEGIINRNQMLREWGISVDLKQLESQVVALSDNFADYARRMAVPILTVVIDKAVKFFIFLVATFFLLLHADHIKSSLLEFTPAPYRHEIENLLRRINDTLGAYLRSQLILLAIMTIATWIFLSAIHVQYALLLGVLTGFLELIPIIGPYTAGGIAVSVALFQSNPPFGWSNFTLAAVVALGYFILRQLEDNLVIPFLIGRVVHLNPIIVIFFIMAGASYGGILGLLIAVPIASVLRIIAQYLYSKIIAPEPAFFVTLSKDDNPIEQTIKAIQSGARRIVLISAEGNNALREHVTFQQLVNLMNTEDVEITVIAPDSITQALATAHGMKLNGNGC</sequence>
<dbReference type="InterPro" id="IPR002549">
    <property type="entry name" value="AI-2E-like"/>
</dbReference>
<dbReference type="eggNOG" id="COG0628">
    <property type="taxonomic scope" value="Bacteria"/>
</dbReference>
<dbReference type="AlphaFoldDB" id="D1CBU4"/>
<feature type="transmembrane region" description="Helical" evidence="8">
    <location>
        <begin position="233"/>
        <end position="251"/>
    </location>
</feature>
<dbReference type="EMBL" id="CP001825">
    <property type="protein sequence ID" value="ACZ42259.1"/>
    <property type="molecule type" value="Genomic_DNA"/>
</dbReference>
<feature type="transmembrane region" description="Helical" evidence="8">
    <location>
        <begin position="62"/>
        <end position="81"/>
    </location>
</feature>
<evidence type="ECO:0000256" key="6">
    <source>
        <dbReference type="ARBA" id="ARBA00022989"/>
    </source>
</evidence>
<dbReference type="PANTHER" id="PTHR21716">
    <property type="entry name" value="TRANSMEMBRANE PROTEIN"/>
    <property type="match status" value="1"/>
</dbReference>
<evidence type="ECO:0000256" key="2">
    <source>
        <dbReference type="ARBA" id="ARBA00009773"/>
    </source>
</evidence>
<dbReference type="STRING" id="525904.Tter_1352"/>
<evidence type="ECO:0000256" key="8">
    <source>
        <dbReference type="SAM" id="Phobius"/>
    </source>
</evidence>
<dbReference type="HOGENOM" id="CLU_031275_8_1_0"/>
<evidence type="ECO:0000313" key="9">
    <source>
        <dbReference type="EMBL" id="ACZ42259.1"/>
    </source>
</evidence>
<name>D1CBU4_THET1</name>
<proteinExistence type="inferred from homology"/>
<dbReference type="GO" id="GO:0005886">
    <property type="term" value="C:plasma membrane"/>
    <property type="evidence" value="ECO:0007669"/>
    <property type="project" value="UniProtKB-SubCell"/>
</dbReference>
<feature type="transmembrane region" description="Helical" evidence="8">
    <location>
        <begin position="323"/>
        <end position="343"/>
    </location>
</feature>
<feature type="transmembrane region" description="Helical" evidence="8">
    <location>
        <begin position="271"/>
        <end position="289"/>
    </location>
</feature>
<reference evidence="10" key="1">
    <citation type="journal article" date="2010" name="Stand. Genomic Sci.">
        <title>Complete genome sequence of 'Thermobaculum terrenum' type strain (YNP1).</title>
        <authorList>
            <person name="Kiss H."/>
            <person name="Cleland D."/>
            <person name="Lapidus A."/>
            <person name="Lucas S."/>
            <person name="Glavina Del Rio T."/>
            <person name="Nolan M."/>
            <person name="Tice H."/>
            <person name="Han C."/>
            <person name="Goodwin L."/>
            <person name="Pitluck S."/>
            <person name="Liolios K."/>
            <person name="Ivanova N."/>
            <person name="Mavromatis K."/>
            <person name="Ovchinnikova G."/>
            <person name="Pati A."/>
            <person name="Chen A."/>
            <person name="Palaniappan K."/>
            <person name="Land M."/>
            <person name="Hauser L."/>
            <person name="Chang Y."/>
            <person name="Jeffries C."/>
            <person name="Lu M."/>
            <person name="Brettin T."/>
            <person name="Detter J."/>
            <person name="Goker M."/>
            <person name="Tindall B."/>
            <person name="Beck B."/>
            <person name="McDermott T."/>
            <person name="Woyke T."/>
            <person name="Bristow J."/>
            <person name="Eisen J."/>
            <person name="Markowitz V."/>
            <person name="Hugenholtz P."/>
            <person name="Kyrpides N."/>
            <person name="Klenk H."/>
            <person name="Cheng J."/>
        </authorList>
    </citation>
    <scope>NUCLEOTIDE SEQUENCE [LARGE SCALE GENOMIC DNA]</scope>
    <source>
        <strain evidence="10">ATCC BAA-798 / YNP1</strain>
    </source>
</reference>
<evidence type="ECO:0000256" key="3">
    <source>
        <dbReference type="ARBA" id="ARBA00022448"/>
    </source>
</evidence>
<evidence type="ECO:0000256" key="7">
    <source>
        <dbReference type="ARBA" id="ARBA00023136"/>
    </source>
</evidence>
<accession>D1CBU4</accession>
<dbReference type="RefSeq" id="WP_012875294.1">
    <property type="nucleotide sequence ID" value="NC_013525.1"/>
</dbReference>
<keyword evidence="6 8" id="KW-1133">Transmembrane helix</keyword>
<feature type="transmembrane region" description="Helical" evidence="8">
    <location>
        <begin position="206"/>
        <end position="226"/>
    </location>
</feature>
<keyword evidence="3" id="KW-0813">Transport</keyword>
<keyword evidence="4" id="KW-1003">Cell membrane</keyword>
<organism evidence="9 10">
    <name type="scientific">Thermobaculum terrenum (strain ATCC BAA-798 / CCMEE 7001 / YNP1)</name>
    <dbReference type="NCBI Taxonomy" id="525904"/>
    <lineage>
        <taxon>Bacteria</taxon>
        <taxon>Bacillati</taxon>
        <taxon>Chloroflexota</taxon>
        <taxon>Chloroflexia</taxon>
        <taxon>Candidatus Thermobaculales</taxon>
        <taxon>Candidatus Thermobaculaceae</taxon>
        <taxon>Thermobaculum</taxon>
    </lineage>
</organism>
<dbReference type="KEGG" id="ttr:Tter_1352"/>